<evidence type="ECO:0000313" key="3">
    <source>
        <dbReference type="EMBL" id="KLU23694.1"/>
    </source>
</evidence>
<evidence type="ECO:0000259" key="2">
    <source>
        <dbReference type="Pfam" id="PF00561"/>
    </source>
</evidence>
<sequence length="273" mass="30004">MTTLTTSDGTQLYYKDWGSGQPIILIHAWPLNADMWEYQMHFLASNGYRVIAYDRRGFGRSSQPWGGYDYDSFADDLNELIEALELRDVILAGFSMGGGEVARYIGRHGSRRIAKAALISSVTPLMIRRDDHPEGAPPEIFDGIRAGILTDRSDFLDKFGPLLTGSNQEGSTVSKPMLDWTLAMGLQAGIKGTLDCIAAFSETDFRPDLKKFDVPTLVIHGSGDAVVSFEVTGKAAAALITGAQFKVYEGAPHALYFTHKDRLNEDLLAFARS</sequence>
<dbReference type="EMBL" id="AEJF01000143">
    <property type="protein sequence ID" value="KLU23694.1"/>
    <property type="molecule type" value="Genomic_DNA"/>
</dbReference>
<dbReference type="InterPro" id="IPR000639">
    <property type="entry name" value="Epox_hydrolase-like"/>
</dbReference>
<organism evidence="3 4">
    <name type="scientific">Caballeronia mineralivorans PML1(12)</name>
    <dbReference type="NCBI Taxonomy" id="908627"/>
    <lineage>
        <taxon>Bacteria</taxon>
        <taxon>Pseudomonadati</taxon>
        <taxon>Pseudomonadota</taxon>
        <taxon>Betaproteobacteria</taxon>
        <taxon>Burkholderiales</taxon>
        <taxon>Burkholderiaceae</taxon>
        <taxon>Caballeronia</taxon>
    </lineage>
</organism>
<dbReference type="InterPro" id="IPR029058">
    <property type="entry name" value="AB_hydrolase_fold"/>
</dbReference>
<reference evidence="3 4" key="1">
    <citation type="journal article" date="2015" name="Genome Announc.">
        <title>Draft Genome Sequence of Burkholderia sp. Strain PML1(12), an Ectomycorrhizosphere-Inhabiting Bacterium with Effective Mineral-Weathering Ability.</title>
        <authorList>
            <person name="Uroz S."/>
            <person name="Oger P."/>
        </authorList>
    </citation>
    <scope>NUCLEOTIDE SEQUENCE [LARGE SCALE GENOMIC DNA]</scope>
    <source>
        <strain evidence="4">PML1(12)</strain>
    </source>
</reference>
<evidence type="ECO:0000313" key="4">
    <source>
        <dbReference type="Proteomes" id="UP000035963"/>
    </source>
</evidence>
<dbReference type="RefSeq" id="WP_047849302.1">
    <property type="nucleotide sequence ID" value="NZ_AEJF01000143.1"/>
</dbReference>
<dbReference type="Pfam" id="PF00561">
    <property type="entry name" value="Abhydrolase_1"/>
    <property type="match status" value="1"/>
</dbReference>
<dbReference type="PRINTS" id="PR00111">
    <property type="entry name" value="ABHYDROLASE"/>
</dbReference>
<evidence type="ECO:0000256" key="1">
    <source>
        <dbReference type="ARBA" id="ARBA00038128"/>
    </source>
</evidence>
<gene>
    <name evidence="3" type="ORF">EOS_23870</name>
</gene>
<dbReference type="AlphaFoldDB" id="A0A0J1CSU5"/>
<dbReference type="PRINTS" id="PR00412">
    <property type="entry name" value="EPOXHYDRLASE"/>
</dbReference>
<dbReference type="InterPro" id="IPR050471">
    <property type="entry name" value="AB_hydrolase"/>
</dbReference>
<protein>
    <submittedName>
        <fullName evidence="3">Arylesterase</fullName>
    </submittedName>
</protein>
<dbReference type="SUPFAM" id="SSF53474">
    <property type="entry name" value="alpha/beta-Hydrolases"/>
    <property type="match status" value="1"/>
</dbReference>
<comment type="caution">
    <text evidence="3">The sequence shown here is derived from an EMBL/GenBank/DDBJ whole genome shotgun (WGS) entry which is preliminary data.</text>
</comment>
<keyword evidence="4" id="KW-1185">Reference proteome</keyword>
<dbReference type="PANTHER" id="PTHR43433">
    <property type="entry name" value="HYDROLASE, ALPHA/BETA FOLD FAMILY PROTEIN"/>
    <property type="match status" value="1"/>
</dbReference>
<dbReference type="GO" id="GO:0003824">
    <property type="term" value="F:catalytic activity"/>
    <property type="evidence" value="ECO:0007669"/>
    <property type="project" value="InterPro"/>
</dbReference>
<dbReference type="Gene3D" id="3.40.50.1820">
    <property type="entry name" value="alpha/beta hydrolase"/>
    <property type="match status" value="1"/>
</dbReference>
<dbReference type="FunFam" id="3.40.50.1820:FF:000205">
    <property type="entry name" value="Non-haem bromoperoxidase BPO-A2"/>
    <property type="match status" value="1"/>
</dbReference>
<name>A0A0J1CSU5_9BURK</name>
<proteinExistence type="inferred from homology"/>
<dbReference type="Proteomes" id="UP000035963">
    <property type="component" value="Unassembled WGS sequence"/>
</dbReference>
<comment type="similarity">
    <text evidence="1">Belongs to the AB hydrolase superfamily. Bacterial non-heme haloperoxidase / perhydrolase family.</text>
</comment>
<accession>A0A0J1CSU5</accession>
<dbReference type="PATRIC" id="fig|908627.4.peg.5327"/>
<dbReference type="OrthoDB" id="9779853at2"/>
<dbReference type="InterPro" id="IPR000073">
    <property type="entry name" value="AB_hydrolase_1"/>
</dbReference>
<feature type="domain" description="AB hydrolase-1" evidence="2">
    <location>
        <begin position="22"/>
        <end position="259"/>
    </location>
</feature>
<dbReference type="PANTHER" id="PTHR43433:SF4">
    <property type="entry name" value="NON-HEME CHLOROPEROXIDASE-RELATED"/>
    <property type="match status" value="1"/>
</dbReference>